<evidence type="ECO:0000259" key="1">
    <source>
        <dbReference type="Pfam" id="PF13304"/>
    </source>
</evidence>
<dbReference type="InterPro" id="IPR003959">
    <property type="entry name" value="ATPase_AAA_core"/>
</dbReference>
<dbReference type="GO" id="GO:0005524">
    <property type="term" value="F:ATP binding"/>
    <property type="evidence" value="ECO:0007669"/>
    <property type="project" value="InterPro"/>
</dbReference>
<evidence type="ECO:0000313" key="2">
    <source>
        <dbReference type="EMBL" id="CUN88137.1"/>
    </source>
</evidence>
<feature type="domain" description="ATPase AAA-type core" evidence="1">
    <location>
        <begin position="73"/>
        <end position="393"/>
    </location>
</feature>
<gene>
    <name evidence="2" type="ORF">ERS852457_00972</name>
</gene>
<dbReference type="PANTHER" id="PTHR40396:SF1">
    <property type="entry name" value="ATPASE AAA-TYPE CORE DOMAIN-CONTAINING PROTEIN"/>
    <property type="match status" value="1"/>
</dbReference>
<reference evidence="2 3" key="1">
    <citation type="submission" date="2015-09" db="EMBL/GenBank/DDBJ databases">
        <authorList>
            <consortium name="Pathogen Informatics"/>
        </authorList>
    </citation>
    <scope>NUCLEOTIDE SEQUENCE [LARGE SCALE GENOMIC DNA]</scope>
    <source>
        <strain evidence="2 3">2789STDY5834842</strain>
    </source>
</reference>
<dbReference type="EMBL" id="CYZI01000003">
    <property type="protein sequence ID" value="CUN88137.1"/>
    <property type="molecule type" value="Genomic_DNA"/>
</dbReference>
<dbReference type="InterPro" id="IPR027417">
    <property type="entry name" value="P-loop_NTPase"/>
</dbReference>
<dbReference type="SUPFAM" id="SSF52540">
    <property type="entry name" value="P-loop containing nucleoside triphosphate hydrolases"/>
    <property type="match status" value="1"/>
</dbReference>
<sequence length="451" mass="51828">MINERFSQNITSESFLFVIFVRILNKNTMLVNFTFQNFRSFRDEKTLSMEAGSIKELKESVIQKESYRLLPAAVMYGANSSGKSNVLLALMTMRSVLLGSVRLNPTDELYFQPFKLDLTSANAPTSFEIQFLLDDVKYRYGFDYDKTHICKEWLYEKCAGQREFNLFLRVDNEFEVSKTRFPEGMGKEGATPSNRLFVSLVAQLNGAKSMRILDWFNNCNYLSGMDSQGYEGFTLQMFSNHLEGCRQALEFFHHTQLGFNELLVTEKSFSDETISGKMQIPEALRSKLVEELKGKKIMEAKTTHNIYDEQGNVSGIGTFDKDEMESEGTKKVIEMSGPIFDTLRLGKVLIVDELDAKLHPLLTRSILQLFMNPETNPHGAQLIFATHDTNLLNLAYLRRDQIWFTEKDKTESTDLYSLLEFKDENGTKIRNDRSVQKDYINGRYGAIPFLN</sequence>
<dbReference type="Gene3D" id="3.40.50.300">
    <property type="entry name" value="P-loop containing nucleotide triphosphate hydrolases"/>
    <property type="match status" value="1"/>
</dbReference>
<organism evidence="2 3">
    <name type="scientific">Phocaeicola vulgatus</name>
    <name type="common">Bacteroides vulgatus</name>
    <dbReference type="NCBI Taxonomy" id="821"/>
    <lineage>
        <taxon>Bacteria</taxon>
        <taxon>Pseudomonadati</taxon>
        <taxon>Bacteroidota</taxon>
        <taxon>Bacteroidia</taxon>
        <taxon>Bacteroidales</taxon>
        <taxon>Bacteroidaceae</taxon>
        <taxon>Phocaeicola</taxon>
    </lineage>
</organism>
<accession>A0A174AIB9</accession>
<protein>
    <submittedName>
        <fullName evidence="2">ATPase involved in transport</fullName>
    </submittedName>
</protein>
<dbReference type="AlphaFoldDB" id="A0A174AIB9"/>
<dbReference type="Proteomes" id="UP000095333">
    <property type="component" value="Unassembled WGS sequence"/>
</dbReference>
<dbReference type="PANTHER" id="PTHR40396">
    <property type="entry name" value="ATPASE-LIKE PROTEIN"/>
    <property type="match status" value="1"/>
</dbReference>
<dbReference type="GO" id="GO:0016887">
    <property type="term" value="F:ATP hydrolysis activity"/>
    <property type="evidence" value="ECO:0007669"/>
    <property type="project" value="InterPro"/>
</dbReference>
<dbReference type="Pfam" id="PF13304">
    <property type="entry name" value="AAA_21"/>
    <property type="match status" value="1"/>
</dbReference>
<evidence type="ECO:0000313" key="3">
    <source>
        <dbReference type="Proteomes" id="UP000095333"/>
    </source>
</evidence>
<proteinExistence type="predicted"/>
<name>A0A174AIB9_PHOVU</name>